<dbReference type="PRINTS" id="PR00320">
    <property type="entry name" value="GPROTEINBRPT"/>
</dbReference>
<dbReference type="PANTHER" id="PTHR22847">
    <property type="entry name" value="WD40 REPEAT PROTEIN"/>
    <property type="match status" value="1"/>
</dbReference>
<dbReference type="SMART" id="SM00320">
    <property type="entry name" value="WD40"/>
    <property type="match status" value="4"/>
</dbReference>
<dbReference type="EMBL" id="JRKL02002527">
    <property type="protein sequence ID" value="KAF3958579.1"/>
    <property type="molecule type" value="Genomic_DNA"/>
</dbReference>
<accession>A0A8J4R7V6</accession>
<feature type="repeat" description="WD" evidence="3">
    <location>
        <begin position="216"/>
        <end position="255"/>
    </location>
</feature>
<dbReference type="PROSITE" id="PS00678">
    <property type="entry name" value="WD_REPEATS_1"/>
    <property type="match status" value="1"/>
</dbReference>
<feature type="region of interest" description="Disordered" evidence="4">
    <location>
        <begin position="498"/>
        <end position="521"/>
    </location>
</feature>
<dbReference type="InterPro" id="IPR036047">
    <property type="entry name" value="F-box-like_dom_sf"/>
</dbReference>
<keyword evidence="1 3" id="KW-0853">WD repeat</keyword>
<feature type="compositionally biased region" description="Low complexity" evidence="4">
    <location>
        <begin position="18"/>
        <end position="27"/>
    </location>
</feature>
<organism evidence="5 6">
    <name type="scientific">Castanea mollissima</name>
    <name type="common">Chinese chestnut</name>
    <dbReference type="NCBI Taxonomy" id="60419"/>
    <lineage>
        <taxon>Eukaryota</taxon>
        <taxon>Viridiplantae</taxon>
        <taxon>Streptophyta</taxon>
        <taxon>Embryophyta</taxon>
        <taxon>Tracheophyta</taxon>
        <taxon>Spermatophyta</taxon>
        <taxon>Magnoliopsida</taxon>
        <taxon>eudicotyledons</taxon>
        <taxon>Gunneridae</taxon>
        <taxon>Pentapetalae</taxon>
        <taxon>rosids</taxon>
        <taxon>fabids</taxon>
        <taxon>Fagales</taxon>
        <taxon>Fagaceae</taxon>
        <taxon>Castanea</taxon>
    </lineage>
</organism>
<dbReference type="InterPro" id="IPR036322">
    <property type="entry name" value="WD40_repeat_dom_sf"/>
</dbReference>
<dbReference type="PROSITE" id="PS50082">
    <property type="entry name" value="WD_REPEATS_2"/>
    <property type="match status" value="3"/>
</dbReference>
<gene>
    <name evidence="5" type="ORF">CMV_016531</name>
</gene>
<dbReference type="InterPro" id="IPR019775">
    <property type="entry name" value="WD40_repeat_CS"/>
</dbReference>
<dbReference type="SUPFAM" id="SSF81383">
    <property type="entry name" value="F-box domain"/>
    <property type="match status" value="1"/>
</dbReference>
<dbReference type="Proteomes" id="UP000737018">
    <property type="component" value="Unassembled WGS sequence"/>
</dbReference>
<comment type="caution">
    <text evidence="5">The sequence shown here is derived from an EMBL/GenBank/DDBJ whole genome shotgun (WGS) entry which is preliminary data.</text>
</comment>
<dbReference type="Pfam" id="PF00400">
    <property type="entry name" value="WD40"/>
    <property type="match status" value="3"/>
</dbReference>
<proteinExistence type="predicted"/>
<evidence type="ECO:0000256" key="3">
    <source>
        <dbReference type="PROSITE-ProRule" id="PRU00221"/>
    </source>
</evidence>
<feature type="region of interest" description="Disordered" evidence="4">
    <location>
        <begin position="1"/>
        <end position="33"/>
    </location>
</feature>
<name>A0A8J4R7V6_9ROSI</name>
<evidence type="ECO:0000313" key="6">
    <source>
        <dbReference type="Proteomes" id="UP000737018"/>
    </source>
</evidence>
<feature type="repeat" description="WD" evidence="3">
    <location>
        <begin position="401"/>
        <end position="441"/>
    </location>
</feature>
<dbReference type="PANTHER" id="PTHR22847:SF746">
    <property type="entry name" value="OS01G0185400 PROTEIN"/>
    <property type="match status" value="1"/>
</dbReference>
<dbReference type="InterPro" id="IPR001680">
    <property type="entry name" value="WD40_rpt"/>
</dbReference>
<evidence type="ECO:0000313" key="5">
    <source>
        <dbReference type="EMBL" id="KAF3958579.1"/>
    </source>
</evidence>
<dbReference type="PROSITE" id="PS50294">
    <property type="entry name" value="WD_REPEATS_REGION"/>
    <property type="match status" value="2"/>
</dbReference>
<dbReference type="InterPro" id="IPR020472">
    <property type="entry name" value="WD40_PAC1"/>
</dbReference>
<keyword evidence="2" id="KW-0677">Repeat</keyword>
<dbReference type="SUPFAM" id="SSF50978">
    <property type="entry name" value="WD40 repeat-like"/>
    <property type="match status" value="1"/>
</dbReference>
<evidence type="ECO:0000256" key="2">
    <source>
        <dbReference type="ARBA" id="ARBA00022737"/>
    </source>
</evidence>
<sequence>MADSSPSQSRSRSRSRSRSQSQSQSQSTTNTKITDVDKDSLAHCATYLDNLQDLSNLAMSCKYFKRVAYSDSIWLRWFREHWPQQAPSSSPQTLDVREAYLARRTALQQFKFIDPLVADIYTFPKPYNQILLEKNDFVFSQGSLIEMRKIDCFLCENNSLLTLSDHSARITCMRLFPLNETSLFRSEAQSEENVLVTSSCDHTIRLWWKGSCQRCFRGHNGPVTTLSDKLLGDGIGKVLASGGEDGTVRLWSLNSSGKRGKRALKATLYGHEKPVKLMSVAGHKTSLLVTLSRDSKVRVWDTTASSSVRSSCCVGMASLPGSPVNMKCHESLLYVATGSSVIAIDLRTMRKVLTAANYQPKLHSFEMLPSKSLICTGVSGRALLWDIRRNQEMNPGPMAELDGHTGSVAFVHMDPYKIVTGGPDDFFINVWETDTGTQINSLSCSSDEERSSGCTALAVNGCRIVTGSCGEGLSRLRFRDFNNATCPVARSEDEHASKFWDPQSYSDTDGSDPEQDNWYLA</sequence>
<dbReference type="InterPro" id="IPR015943">
    <property type="entry name" value="WD40/YVTN_repeat-like_dom_sf"/>
</dbReference>
<dbReference type="OrthoDB" id="727118at2759"/>
<feature type="compositionally biased region" description="Low complexity" evidence="4">
    <location>
        <begin position="1"/>
        <end position="10"/>
    </location>
</feature>
<reference evidence="5" key="1">
    <citation type="submission" date="2020-03" db="EMBL/GenBank/DDBJ databases">
        <title>Castanea mollissima Vanexum genome sequencing.</title>
        <authorList>
            <person name="Staton M."/>
        </authorList>
    </citation>
    <scope>NUCLEOTIDE SEQUENCE</scope>
    <source>
        <tissue evidence="5">Leaf</tissue>
    </source>
</reference>
<dbReference type="Gene3D" id="2.130.10.10">
    <property type="entry name" value="YVTN repeat-like/Quinoprotein amine dehydrogenase"/>
    <property type="match status" value="2"/>
</dbReference>
<protein>
    <submittedName>
        <fullName evidence="5">Uncharacterized protein</fullName>
    </submittedName>
</protein>
<evidence type="ECO:0000256" key="4">
    <source>
        <dbReference type="SAM" id="MobiDB-lite"/>
    </source>
</evidence>
<feature type="repeat" description="WD" evidence="3">
    <location>
        <begin position="268"/>
        <end position="310"/>
    </location>
</feature>
<dbReference type="AlphaFoldDB" id="A0A8J4R7V6"/>
<evidence type="ECO:0000256" key="1">
    <source>
        <dbReference type="ARBA" id="ARBA00022574"/>
    </source>
</evidence>
<keyword evidence="6" id="KW-1185">Reference proteome</keyword>